<gene>
    <name evidence="2" type="ORF">SAMN05443529_14120</name>
</gene>
<dbReference type="Proteomes" id="UP000198656">
    <property type="component" value="Unassembled WGS sequence"/>
</dbReference>
<reference evidence="3" key="1">
    <citation type="submission" date="2016-10" db="EMBL/GenBank/DDBJ databases">
        <authorList>
            <person name="Varghese N."/>
            <person name="Submissions S."/>
        </authorList>
    </citation>
    <scope>NUCLEOTIDE SEQUENCE [LARGE SCALE GENOMIC DNA]</scope>
    <source>
        <strain evidence="3">DSM 8344</strain>
    </source>
</reference>
<evidence type="ECO:0000313" key="3">
    <source>
        <dbReference type="Proteomes" id="UP000198656"/>
    </source>
</evidence>
<feature type="transmembrane region" description="Helical" evidence="1">
    <location>
        <begin position="83"/>
        <end position="102"/>
    </location>
</feature>
<keyword evidence="1" id="KW-0812">Transmembrane</keyword>
<evidence type="ECO:0000256" key="1">
    <source>
        <dbReference type="SAM" id="Phobius"/>
    </source>
</evidence>
<protein>
    <submittedName>
        <fullName evidence="2">Uncharacterized protein</fullName>
    </submittedName>
</protein>
<dbReference type="STRING" id="1121419.SAMN05443529_14120"/>
<keyword evidence="1" id="KW-1133">Transmembrane helix</keyword>
<accession>A0A1G8KUW3</accession>
<name>A0A1G8KUW3_9FIRM</name>
<dbReference type="AlphaFoldDB" id="A0A1G8KUW3"/>
<organism evidence="2 3">
    <name type="scientific">Desulfosporosinus hippei DSM 8344</name>
    <dbReference type="NCBI Taxonomy" id="1121419"/>
    <lineage>
        <taxon>Bacteria</taxon>
        <taxon>Bacillati</taxon>
        <taxon>Bacillota</taxon>
        <taxon>Clostridia</taxon>
        <taxon>Eubacteriales</taxon>
        <taxon>Desulfitobacteriaceae</taxon>
        <taxon>Desulfosporosinus</taxon>
    </lineage>
</organism>
<proteinExistence type="predicted"/>
<dbReference type="EMBL" id="FNCP01000041">
    <property type="protein sequence ID" value="SDI47182.1"/>
    <property type="molecule type" value="Genomic_DNA"/>
</dbReference>
<evidence type="ECO:0000313" key="2">
    <source>
        <dbReference type="EMBL" id="SDI47182.1"/>
    </source>
</evidence>
<keyword evidence="1" id="KW-0472">Membrane</keyword>
<keyword evidence="3" id="KW-1185">Reference proteome</keyword>
<sequence>MYSSWEAPSFGLGQHPTPPCQVLLLGQRNKCGSAHRNGGSFFNVSKYDCESVVFCICNSSMKGIFAFSELSCSILSSSLLVKGVLRVLLLVGFLVPIPMGYVM</sequence>